<dbReference type="RefSeq" id="XP_011503796.1">
    <property type="nucleotide sequence ID" value="XM_011505494.1"/>
</dbReference>
<feature type="repeat" description="ANK" evidence="1">
    <location>
        <begin position="79"/>
        <end position="111"/>
    </location>
</feature>
<organism evidence="2 3">
    <name type="scientific">Ceratosolen solmsi marchali</name>
    <dbReference type="NCBI Taxonomy" id="326594"/>
    <lineage>
        <taxon>Eukaryota</taxon>
        <taxon>Metazoa</taxon>
        <taxon>Ecdysozoa</taxon>
        <taxon>Arthropoda</taxon>
        <taxon>Hexapoda</taxon>
        <taxon>Insecta</taxon>
        <taxon>Pterygota</taxon>
        <taxon>Neoptera</taxon>
        <taxon>Endopterygota</taxon>
        <taxon>Hymenoptera</taxon>
        <taxon>Apocrita</taxon>
        <taxon>Proctotrupomorpha</taxon>
        <taxon>Chalcidoidea</taxon>
        <taxon>Agaonidae</taxon>
        <taxon>Agaoninae</taxon>
        <taxon>Ceratosolen</taxon>
    </lineage>
</organism>
<proteinExistence type="predicted"/>
<feature type="repeat" description="ANK" evidence="1">
    <location>
        <begin position="13"/>
        <end position="45"/>
    </location>
</feature>
<dbReference type="GO" id="GO:0005654">
    <property type="term" value="C:nucleoplasm"/>
    <property type="evidence" value="ECO:0007669"/>
    <property type="project" value="TreeGrafter"/>
</dbReference>
<dbReference type="SUPFAM" id="SSF48403">
    <property type="entry name" value="Ankyrin repeat"/>
    <property type="match status" value="1"/>
</dbReference>
<dbReference type="GeneID" id="105366893"/>
<evidence type="ECO:0000313" key="2">
    <source>
        <dbReference type="Proteomes" id="UP000695007"/>
    </source>
</evidence>
<dbReference type="Pfam" id="PF00023">
    <property type="entry name" value="Ank"/>
    <property type="match status" value="1"/>
</dbReference>
<dbReference type="AlphaFoldDB" id="A0AAJ6YTB6"/>
<dbReference type="InterPro" id="IPR002110">
    <property type="entry name" value="Ankyrin_rpt"/>
</dbReference>
<evidence type="ECO:0000256" key="1">
    <source>
        <dbReference type="PROSITE-ProRule" id="PRU00023"/>
    </source>
</evidence>
<dbReference type="Proteomes" id="UP000695007">
    <property type="component" value="Unplaced"/>
</dbReference>
<dbReference type="PANTHER" id="PTHR24149:SF14">
    <property type="entry name" value="ANKYRIN REPEAT DOMAIN 12"/>
    <property type="match status" value="1"/>
</dbReference>
<dbReference type="Pfam" id="PF12796">
    <property type="entry name" value="Ank_2"/>
    <property type="match status" value="1"/>
</dbReference>
<gene>
    <name evidence="3" type="primary">LOC105366893</name>
</gene>
<dbReference type="PANTHER" id="PTHR24149">
    <property type="entry name" value="ANKYRIN REPEAT DOMAIN-CONTAINING PROTEIN 12"/>
    <property type="match status" value="1"/>
</dbReference>
<dbReference type="Gene3D" id="1.25.40.20">
    <property type="entry name" value="Ankyrin repeat-containing domain"/>
    <property type="match status" value="1"/>
</dbReference>
<dbReference type="SMART" id="SM00248">
    <property type="entry name" value="ANK"/>
    <property type="match status" value="3"/>
</dbReference>
<dbReference type="KEGG" id="csol:105366893"/>
<accession>A0AAJ6YTB6</accession>
<evidence type="ECO:0000313" key="3">
    <source>
        <dbReference type="RefSeq" id="XP_011503796.1"/>
    </source>
</evidence>
<feature type="repeat" description="ANK" evidence="1">
    <location>
        <begin position="46"/>
        <end position="78"/>
    </location>
</feature>
<keyword evidence="2" id="KW-1185">Reference proteome</keyword>
<dbReference type="PROSITE" id="PS50297">
    <property type="entry name" value="ANK_REP_REGION"/>
    <property type="match status" value="3"/>
</dbReference>
<dbReference type="PROSITE" id="PS50088">
    <property type="entry name" value="ANK_REPEAT"/>
    <property type="match status" value="3"/>
</dbReference>
<keyword evidence="1" id="KW-0040">ANK repeat</keyword>
<protein>
    <submittedName>
        <fullName evidence="3">BRCA1-associated RING domain protein 1-like isoform X1</fullName>
    </submittedName>
</protein>
<dbReference type="InterPro" id="IPR053210">
    <property type="entry name" value="ANKRD12"/>
</dbReference>
<name>A0AAJ6YTB6_9HYME</name>
<reference evidence="3" key="1">
    <citation type="submission" date="2025-08" db="UniProtKB">
        <authorList>
            <consortium name="RefSeq"/>
        </authorList>
    </citation>
    <scope>IDENTIFICATION</scope>
</reference>
<dbReference type="InterPro" id="IPR036770">
    <property type="entry name" value="Ankyrin_rpt-contain_sf"/>
</dbReference>
<sequence>MIIPKNINKRNYCGETKLQEACKKGQQEYVKYLLKAGADPNISCYANWTPLQESADYGFYEITKMLLESGANVNQPGYEGRTALHEAAKNNSYNMICLLLQYNAKKDIIDNNKKKPVYVEITI</sequence>